<evidence type="ECO:0000313" key="1">
    <source>
        <dbReference type="EMBL" id="PJE58154.1"/>
    </source>
</evidence>
<dbReference type="Proteomes" id="UP000231450">
    <property type="component" value="Unassembled WGS sequence"/>
</dbReference>
<gene>
    <name evidence="1" type="ORF">COU81_02260</name>
</gene>
<feature type="non-terminal residue" evidence="1">
    <location>
        <position position="149"/>
    </location>
</feature>
<proteinExistence type="predicted"/>
<organism evidence="1 2">
    <name type="scientific">Candidatus Portnoybacteria bacterium CG10_big_fil_rev_8_21_14_0_10_36_7</name>
    <dbReference type="NCBI Taxonomy" id="1974812"/>
    <lineage>
        <taxon>Bacteria</taxon>
        <taxon>Candidatus Portnoyibacteriota</taxon>
    </lineage>
</organism>
<reference evidence="2" key="1">
    <citation type="submission" date="2017-09" db="EMBL/GenBank/DDBJ databases">
        <title>Depth-based differentiation of microbial function through sediment-hosted aquifers and enrichment of novel symbionts in the deep terrestrial subsurface.</title>
        <authorList>
            <person name="Probst A.J."/>
            <person name="Ladd B."/>
            <person name="Jarett J.K."/>
            <person name="Geller-Mcgrath D.E."/>
            <person name="Sieber C.M.K."/>
            <person name="Emerson J.B."/>
            <person name="Anantharaman K."/>
            <person name="Thomas B.C."/>
            <person name="Malmstrom R."/>
            <person name="Stieglmeier M."/>
            <person name="Klingl A."/>
            <person name="Woyke T."/>
            <person name="Ryan C.M."/>
            <person name="Banfield J.F."/>
        </authorList>
    </citation>
    <scope>NUCLEOTIDE SEQUENCE [LARGE SCALE GENOMIC DNA]</scope>
</reference>
<dbReference type="EMBL" id="PFDW01000048">
    <property type="protein sequence ID" value="PJE58154.1"/>
    <property type="molecule type" value="Genomic_DNA"/>
</dbReference>
<accession>A0A2M8KE21</accession>
<comment type="caution">
    <text evidence="1">The sequence shown here is derived from an EMBL/GenBank/DDBJ whole genome shotgun (WGS) entry which is preliminary data.</text>
</comment>
<evidence type="ECO:0000313" key="2">
    <source>
        <dbReference type="Proteomes" id="UP000231450"/>
    </source>
</evidence>
<dbReference type="AlphaFoldDB" id="A0A2M8KE21"/>
<sequence>MRYVVSHETPLFSILRRLRGKTEKRFVLLENSYMQDVHTRVRLSESGEALHDKIVRLEGSEADLKAANEKLRLAYTDLEMMIQRQGHDVGNTMGMLESMSYSIKDLYYDILRMIDDASKAESLDEINEKLTAANRIMEEGRAIVDFFPK</sequence>
<name>A0A2M8KE21_9BACT</name>
<protein>
    <submittedName>
        <fullName evidence="1">Uncharacterized protein</fullName>
    </submittedName>
</protein>